<evidence type="ECO:0000256" key="1">
    <source>
        <dbReference type="SAM" id="MobiDB-lite"/>
    </source>
</evidence>
<evidence type="ECO:0000313" key="4">
    <source>
        <dbReference type="EMBL" id="QIT42781.1"/>
    </source>
</evidence>
<evidence type="ECO:0000313" key="3">
    <source>
        <dbReference type="EMBL" id="OOQ55141.1"/>
    </source>
</evidence>
<dbReference type="RefSeq" id="WP_078632392.1">
    <property type="nucleotide sequence ID" value="NZ_CM007717.1"/>
</dbReference>
<organism evidence="4 6">
    <name type="scientific">Streptomyces antibioticus</name>
    <dbReference type="NCBI Taxonomy" id="1890"/>
    <lineage>
        <taxon>Bacteria</taxon>
        <taxon>Bacillati</taxon>
        <taxon>Actinomycetota</taxon>
        <taxon>Actinomycetes</taxon>
        <taxon>Kitasatosporales</taxon>
        <taxon>Streptomycetaceae</taxon>
        <taxon>Streptomyces</taxon>
    </lineage>
</organism>
<evidence type="ECO:0008006" key="7">
    <source>
        <dbReference type="Google" id="ProtNLM"/>
    </source>
</evidence>
<reference evidence="4 6" key="2">
    <citation type="submission" date="2020-03" db="EMBL/GenBank/DDBJ databases">
        <title>Is there a link between lipid content and antibiotic production in Streptomyces?</title>
        <authorList>
            <person name="David M."/>
            <person name="Lejeune C."/>
            <person name="Abreu S."/>
            <person name="Thibessard A."/>
            <person name="Leblond P."/>
            <person name="Chaminade P."/>
            <person name="Virolle M.-J."/>
        </authorList>
    </citation>
    <scope>NUCLEOTIDE SEQUENCE [LARGE SCALE GENOMIC DNA]</scope>
    <source>
        <strain evidence="4 6">DSM 41481</strain>
    </source>
</reference>
<reference evidence="3 5" key="1">
    <citation type="submission" date="2015-07" db="EMBL/GenBank/DDBJ databases">
        <title>Draft Genome Sequence of Streptomyces antibioticus, IMRU 3720 reveals insights in the evolution of actinomycin biosynthetic gene clusters in Streptomyces.</title>
        <authorList>
            <person name="Crnovcic I."/>
            <person name="Ruckert C."/>
            <person name="Kalinowksi J."/>
            <person name="Keller U."/>
        </authorList>
    </citation>
    <scope>NUCLEOTIDE SEQUENCE [LARGE SCALE GENOMIC DNA]</scope>
    <source>
        <strain evidence="3 5">DSM 41481</strain>
    </source>
</reference>
<keyword evidence="5" id="KW-1185">Reference proteome</keyword>
<proteinExistence type="predicted"/>
<keyword evidence="2" id="KW-0732">Signal</keyword>
<feature type="compositionally biased region" description="Acidic residues" evidence="1">
    <location>
        <begin position="48"/>
        <end position="63"/>
    </location>
</feature>
<dbReference type="EMBL" id="LHQL01000001">
    <property type="protein sequence ID" value="OOQ55141.1"/>
    <property type="molecule type" value="Genomic_DNA"/>
</dbReference>
<dbReference type="Proteomes" id="UP000502504">
    <property type="component" value="Chromosome"/>
</dbReference>
<feature type="region of interest" description="Disordered" evidence="1">
    <location>
        <begin position="22"/>
        <end position="66"/>
    </location>
</feature>
<dbReference type="AlphaFoldDB" id="A0AAE6Y4P5"/>
<gene>
    <name evidence="3" type="ORF">AFM16_03755</name>
    <name evidence="4" type="ORF">HCX60_03955</name>
</gene>
<evidence type="ECO:0000256" key="2">
    <source>
        <dbReference type="SAM" id="SignalP"/>
    </source>
</evidence>
<evidence type="ECO:0000313" key="5">
    <source>
        <dbReference type="Proteomes" id="UP000190306"/>
    </source>
</evidence>
<feature type="signal peptide" evidence="2">
    <location>
        <begin position="1"/>
        <end position="21"/>
    </location>
</feature>
<feature type="region of interest" description="Disordered" evidence="1">
    <location>
        <begin position="165"/>
        <end position="184"/>
    </location>
</feature>
<dbReference type="Proteomes" id="UP000190306">
    <property type="component" value="Chromosome"/>
</dbReference>
<name>A0AAE6Y4P5_STRAT</name>
<dbReference type="EMBL" id="CP050692">
    <property type="protein sequence ID" value="QIT42781.1"/>
    <property type="molecule type" value="Genomic_DNA"/>
</dbReference>
<accession>A0AAE6Y4P5</accession>
<feature type="chain" id="PRO_5042079744" description="Lipoprotein" evidence="2">
    <location>
        <begin position="22"/>
        <end position="356"/>
    </location>
</feature>
<feature type="compositionally biased region" description="Low complexity" evidence="1">
    <location>
        <begin position="36"/>
        <end position="47"/>
    </location>
</feature>
<dbReference type="PROSITE" id="PS51257">
    <property type="entry name" value="PROKAR_LIPOPROTEIN"/>
    <property type="match status" value="1"/>
</dbReference>
<protein>
    <recommendedName>
        <fullName evidence="7">Lipoprotein</fullName>
    </recommendedName>
</protein>
<evidence type="ECO:0000313" key="6">
    <source>
        <dbReference type="Proteomes" id="UP000502504"/>
    </source>
</evidence>
<sequence length="356" mass="36830">MSARRTAATALLLLVTLTVGGCSGDSEPADDSTDVTSSAPADPSTAADTEETEDADASDDAPADDTSIKDVLDAAGVDDDLVNRLGEVGDANGYGLGVGVETDLEQRRGLAALQVDTCRNVAVGYRSWDGIQNSDVGGGATEEQAAAMADFLRTEYCPHVAPLKEGPLPEQTLGGPTEDEQGGRGLATTRTWWEHRYQRVSWTKECAAQTGQPLGDPLAYRIARDAVMCAEVPRAQAKGRFVAVDVVFASPVGADRAGKTVLSLLPSGASVSGETEGTNPDWSPLDGGCLAVDFRADGLAKVLADGPGDPEPWAHGIYYSDGATEDGAVGPYTGKVKQILLGTGKNEPSADGETAC</sequence>